<proteinExistence type="predicted"/>
<dbReference type="PANTHER" id="PTHR43833">
    <property type="entry name" value="POTASSIUM CHANNEL PROTEIN 2-RELATED-RELATED"/>
    <property type="match status" value="1"/>
</dbReference>
<protein>
    <submittedName>
        <fullName evidence="4">Potassium channel family protein</fullName>
    </submittedName>
</protein>
<gene>
    <name evidence="4" type="ORF">ACFVKH_09895</name>
</gene>
<evidence type="ECO:0000259" key="3">
    <source>
        <dbReference type="PROSITE" id="PS51201"/>
    </source>
</evidence>
<dbReference type="EMBL" id="JBHZOL010000068">
    <property type="protein sequence ID" value="MFE4106589.1"/>
    <property type="molecule type" value="Genomic_DNA"/>
</dbReference>
<dbReference type="PANTHER" id="PTHR43833:SF5">
    <property type="entry name" value="TRK SYSTEM POTASSIUM UPTAKE PROTEIN TRKA"/>
    <property type="match status" value="1"/>
</dbReference>
<evidence type="ECO:0000256" key="1">
    <source>
        <dbReference type="ARBA" id="ARBA00022448"/>
    </source>
</evidence>
<dbReference type="Proteomes" id="UP001600165">
    <property type="component" value="Unassembled WGS sequence"/>
</dbReference>
<dbReference type="InterPro" id="IPR003148">
    <property type="entry name" value="RCK_N"/>
</dbReference>
<name>A0ABW6IEV9_9CYAN</name>
<reference evidence="4 5" key="1">
    <citation type="submission" date="2024-10" db="EMBL/GenBank/DDBJ databases">
        <authorList>
            <person name="Ratan Roy A."/>
            <person name="Morales Sandoval P.H."/>
            <person name="De Los Santos Villalobos S."/>
            <person name="Chakraborty S."/>
            <person name="Mukherjee J."/>
        </authorList>
    </citation>
    <scope>NUCLEOTIDE SEQUENCE [LARGE SCALE GENOMIC DNA]</scope>
    <source>
        <strain evidence="4 5">S1</strain>
    </source>
</reference>
<keyword evidence="1" id="KW-0813">Transport</keyword>
<sequence length="141" mass="15522">MYILVVGASPESDNLIDILIDQGHRVALIESNEDQARHILKKHKNIDVFQASISQGDILEEARAETADAIVAATGDDSANLMAMFLGREYGIETLVSIINEPKHHSMFERLGVKVLANPAAIIAQQLYRLIEKSRSEAKKG</sequence>
<dbReference type="SUPFAM" id="SSF51735">
    <property type="entry name" value="NAD(P)-binding Rossmann-fold domains"/>
    <property type="match status" value="1"/>
</dbReference>
<evidence type="ECO:0000313" key="5">
    <source>
        <dbReference type="Proteomes" id="UP001600165"/>
    </source>
</evidence>
<dbReference type="InterPro" id="IPR050721">
    <property type="entry name" value="Trk_Ktr_HKT_K-transport"/>
</dbReference>
<dbReference type="Gene3D" id="3.40.50.720">
    <property type="entry name" value="NAD(P)-binding Rossmann-like Domain"/>
    <property type="match status" value="1"/>
</dbReference>
<keyword evidence="2" id="KW-0406">Ion transport</keyword>
<evidence type="ECO:0000313" key="4">
    <source>
        <dbReference type="EMBL" id="MFE4106589.1"/>
    </source>
</evidence>
<dbReference type="GO" id="GO:0034220">
    <property type="term" value="P:monoatomic ion transmembrane transport"/>
    <property type="evidence" value="ECO:0007669"/>
    <property type="project" value="UniProtKB-KW"/>
</dbReference>
<keyword evidence="5" id="KW-1185">Reference proteome</keyword>
<feature type="domain" description="RCK N-terminal" evidence="3">
    <location>
        <begin position="1"/>
        <end position="122"/>
    </location>
</feature>
<dbReference type="Pfam" id="PF02254">
    <property type="entry name" value="TrkA_N"/>
    <property type="match status" value="1"/>
</dbReference>
<keyword evidence="4" id="KW-0407">Ion channel</keyword>
<organism evidence="4 5">
    <name type="scientific">Almyronema epifaneia S1</name>
    <dbReference type="NCBI Taxonomy" id="2991925"/>
    <lineage>
        <taxon>Bacteria</taxon>
        <taxon>Bacillati</taxon>
        <taxon>Cyanobacteriota</taxon>
        <taxon>Cyanophyceae</taxon>
        <taxon>Nodosilineales</taxon>
        <taxon>Nodosilineaceae</taxon>
        <taxon>Almyronema</taxon>
        <taxon>Almyronema epifaneia</taxon>
    </lineage>
</organism>
<accession>A0ABW6IEV9</accession>
<dbReference type="PROSITE" id="PS51201">
    <property type="entry name" value="RCK_N"/>
    <property type="match status" value="1"/>
</dbReference>
<dbReference type="InterPro" id="IPR036291">
    <property type="entry name" value="NAD(P)-bd_dom_sf"/>
</dbReference>
<comment type="caution">
    <text evidence="4">The sequence shown here is derived from an EMBL/GenBank/DDBJ whole genome shotgun (WGS) entry which is preliminary data.</text>
</comment>
<evidence type="ECO:0000256" key="2">
    <source>
        <dbReference type="ARBA" id="ARBA00023065"/>
    </source>
</evidence>